<dbReference type="NCBIfam" id="NF038128">
    <property type="entry name" value="choice_anch_J"/>
    <property type="match status" value="2"/>
</dbReference>
<dbReference type="SUPFAM" id="SSF49899">
    <property type="entry name" value="Concanavalin A-like lectins/glucanases"/>
    <property type="match status" value="1"/>
</dbReference>
<dbReference type="STRING" id="619805.SAMN05660477_01076"/>
<keyword evidence="1 2" id="KW-0732">Signal</keyword>
<proteinExistence type="predicted"/>
<dbReference type="CDD" id="cd00063">
    <property type="entry name" value="FN3"/>
    <property type="match status" value="1"/>
</dbReference>
<dbReference type="NCBIfam" id="TIGR04183">
    <property type="entry name" value="Por_Secre_tail"/>
    <property type="match status" value="1"/>
</dbReference>
<reference evidence="4 5" key="1">
    <citation type="submission" date="2017-02" db="EMBL/GenBank/DDBJ databases">
        <authorList>
            <person name="Peterson S.W."/>
        </authorList>
    </citation>
    <scope>NUCLEOTIDE SEQUENCE [LARGE SCALE GENOMIC DNA]</scope>
    <source>
        <strain evidence="4 5">DSM 22323</strain>
    </source>
</reference>
<dbReference type="Pfam" id="PF00041">
    <property type="entry name" value="fn3"/>
    <property type="match status" value="1"/>
</dbReference>
<dbReference type="SUPFAM" id="SSF49265">
    <property type="entry name" value="Fibronectin type III"/>
    <property type="match status" value="1"/>
</dbReference>
<dbReference type="InterPro" id="IPR013783">
    <property type="entry name" value="Ig-like_fold"/>
</dbReference>
<feature type="chain" id="PRO_5011984415" evidence="2">
    <location>
        <begin position="28"/>
        <end position="518"/>
    </location>
</feature>
<sequence length="518" mass="56124">MSESKNIIIMTKKLLFAIFALPMLANAQFTEGFEASPEIPTGWTVINGGDEITWSIAAVNSAHSGAQMATIEYSSDAHDDYLVTPAIHVTAGVNDFFSFYGRSRSAQWLENISLKISTTTPTKAAFTTVLDANIAPTTDAYIKYNYDLSAYVGQTIYIAFYSDTQDQFYFDIDDVFNGAAPLCEGVTNVVSSNISTSSAKISWATSATPNATYDIEYGPAGFAQGSGTIVNSATNSTTLTGLSAASKYEAYVRSNCATNGTSAWSSPLSFSTACNANVTFPLTEKFDANTLPVCWSNELVEGVTAWEFVNQNQNATITPKSAPYMAQFSVTNSTDIAKLVMPVMDLSAVNNPALKFSMANVEFFNDIDVLKVYYKTSASGTWTQIGDTYSTEHAAWTDVTLPLPNKSNTYYVAFEGISKYGRGLDIDDVMVGDVANLAVNNTAANKAISVYPNPAKDVVNIKTDKDVNSIQIFSLTGQLVKTIEKNVRTINVSDLKKGVYLLRVKSASQDESFKIIKE</sequence>
<gene>
    <name evidence="4" type="ORF">SAMN05660477_01076</name>
</gene>
<evidence type="ECO:0000256" key="2">
    <source>
        <dbReference type="SAM" id="SignalP"/>
    </source>
</evidence>
<dbReference type="Proteomes" id="UP000191112">
    <property type="component" value="Unassembled WGS sequence"/>
</dbReference>
<dbReference type="PROSITE" id="PS50853">
    <property type="entry name" value="FN3"/>
    <property type="match status" value="1"/>
</dbReference>
<feature type="domain" description="Fibronectin type-III" evidence="3">
    <location>
        <begin position="185"/>
        <end position="275"/>
    </location>
</feature>
<dbReference type="InterPro" id="IPR013320">
    <property type="entry name" value="ConA-like_dom_sf"/>
</dbReference>
<protein>
    <submittedName>
        <fullName evidence="4">Por secretion system C-terminal sorting domain-containing protein</fullName>
    </submittedName>
</protein>
<feature type="signal peptide" evidence="2">
    <location>
        <begin position="1"/>
        <end position="27"/>
    </location>
</feature>
<dbReference type="Pfam" id="PF18962">
    <property type="entry name" value="Por_Secre_tail"/>
    <property type="match status" value="1"/>
</dbReference>
<dbReference type="Gene3D" id="2.60.40.10">
    <property type="entry name" value="Immunoglobulins"/>
    <property type="match status" value="1"/>
</dbReference>
<evidence type="ECO:0000256" key="1">
    <source>
        <dbReference type="ARBA" id="ARBA00022729"/>
    </source>
</evidence>
<dbReference type="InterPro" id="IPR026444">
    <property type="entry name" value="Secre_tail"/>
</dbReference>
<organism evidence="4 5">
    <name type="scientific">Soonwooa buanensis</name>
    <dbReference type="NCBI Taxonomy" id="619805"/>
    <lineage>
        <taxon>Bacteria</taxon>
        <taxon>Pseudomonadati</taxon>
        <taxon>Bacteroidota</taxon>
        <taxon>Flavobacteriia</taxon>
        <taxon>Flavobacteriales</taxon>
        <taxon>Weeksellaceae</taxon>
        <taxon>Chryseobacterium group</taxon>
        <taxon>Soonwooa</taxon>
    </lineage>
</organism>
<accession>A0A1T5DW50</accession>
<keyword evidence="5" id="KW-1185">Reference proteome</keyword>
<dbReference type="EMBL" id="FUYZ01000002">
    <property type="protein sequence ID" value="SKB75874.1"/>
    <property type="molecule type" value="Genomic_DNA"/>
</dbReference>
<dbReference type="InterPro" id="IPR003961">
    <property type="entry name" value="FN3_dom"/>
</dbReference>
<dbReference type="GO" id="GO:0005975">
    <property type="term" value="P:carbohydrate metabolic process"/>
    <property type="evidence" value="ECO:0007669"/>
    <property type="project" value="UniProtKB-ARBA"/>
</dbReference>
<evidence type="ECO:0000259" key="3">
    <source>
        <dbReference type="PROSITE" id="PS50853"/>
    </source>
</evidence>
<dbReference type="Gene3D" id="2.60.120.200">
    <property type="match status" value="2"/>
</dbReference>
<dbReference type="AlphaFoldDB" id="A0A1T5DW50"/>
<dbReference type="GO" id="GO:0004553">
    <property type="term" value="F:hydrolase activity, hydrolyzing O-glycosyl compounds"/>
    <property type="evidence" value="ECO:0007669"/>
    <property type="project" value="UniProtKB-ARBA"/>
</dbReference>
<name>A0A1T5DW50_9FLAO</name>
<dbReference type="InterPro" id="IPR036116">
    <property type="entry name" value="FN3_sf"/>
</dbReference>
<evidence type="ECO:0000313" key="4">
    <source>
        <dbReference type="EMBL" id="SKB75874.1"/>
    </source>
</evidence>
<evidence type="ECO:0000313" key="5">
    <source>
        <dbReference type="Proteomes" id="UP000191112"/>
    </source>
</evidence>